<evidence type="ECO:0000256" key="10">
    <source>
        <dbReference type="ARBA" id="ARBA00023163"/>
    </source>
</evidence>
<dbReference type="SUPFAM" id="SSF47370">
    <property type="entry name" value="Bromodomain"/>
    <property type="match status" value="1"/>
</dbReference>
<evidence type="ECO:0000259" key="17">
    <source>
        <dbReference type="PROSITE" id="PS51186"/>
    </source>
</evidence>
<dbReference type="PANTHER" id="PTHR45750">
    <property type="entry name" value="GH11602P"/>
    <property type="match status" value="1"/>
</dbReference>
<dbReference type="InterPro" id="IPR037800">
    <property type="entry name" value="GCN5"/>
</dbReference>
<dbReference type="EMBL" id="JAKKPZ010000005">
    <property type="protein sequence ID" value="KAI1720511.1"/>
    <property type="molecule type" value="Genomic_DNA"/>
</dbReference>
<evidence type="ECO:0000256" key="8">
    <source>
        <dbReference type="ARBA" id="ARBA00023117"/>
    </source>
</evidence>
<comment type="subcellular location">
    <subcellularLocation>
        <location evidence="2">Cytoplasm</location>
        <location evidence="2">Cytoskeleton</location>
        <location evidence="2">Microtubule organizing center</location>
        <location evidence="2">Centrosome</location>
    </subcellularLocation>
    <subcellularLocation>
        <location evidence="1">Nucleus</location>
    </subcellularLocation>
</comment>
<accession>A0AAD4NDG0</accession>
<dbReference type="PROSITE" id="PS00633">
    <property type="entry name" value="BROMODOMAIN_1"/>
    <property type="match status" value="1"/>
</dbReference>
<keyword evidence="13" id="KW-0012">Acyltransferase</keyword>
<keyword evidence="11" id="KW-0963">Cytoplasm</keyword>
<dbReference type="InterPro" id="IPR036427">
    <property type="entry name" value="Bromodomain-like_sf"/>
</dbReference>
<evidence type="ECO:0000313" key="19">
    <source>
        <dbReference type="Proteomes" id="UP001201812"/>
    </source>
</evidence>
<dbReference type="GO" id="GO:0043992">
    <property type="term" value="F:histone H3K9 acetyltransferase activity"/>
    <property type="evidence" value="ECO:0007669"/>
    <property type="project" value="UniProtKB-ARBA"/>
</dbReference>
<evidence type="ECO:0000256" key="15">
    <source>
        <dbReference type="PROSITE-ProRule" id="PRU00035"/>
    </source>
</evidence>
<evidence type="ECO:0000256" key="3">
    <source>
        <dbReference type="ARBA" id="ARBA00008607"/>
    </source>
</evidence>
<gene>
    <name evidence="18" type="ORF">DdX_04746</name>
</gene>
<dbReference type="SUPFAM" id="SSF55729">
    <property type="entry name" value="Acyl-CoA N-acyltransferases (Nat)"/>
    <property type="match status" value="1"/>
</dbReference>
<protein>
    <recommendedName>
        <fullName evidence="4">histone acetyltransferase</fullName>
        <ecNumber evidence="4">2.3.1.48</ecNumber>
    </recommendedName>
</protein>
<dbReference type="GO" id="GO:0005634">
    <property type="term" value="C:nucleus"/>
    <property type="evidence" value="ECO:0007669"/>
    <property type="project" value="UniProtKB-SubCell"/>
</dbReference>
<organism evidence="18 19">
    <name type="scientific">Ditylenchus destructor</name>
    <dbReference type="NCBI Taxonomy" id="166010"/>
    <lineage>
        <taxon>Eukaryota</taxon>
        <taxon>Metazoa</taxon>
        <taxon>Ecdysozoa</taxon>
        <taxon>Nematoda</taxon>
        <taxon>Chromadorea</taxon>
        <taxon>Rhabditida</taxon>
        <taxon>Tylenchina</taxon>
        <taxon>Tylenchomorpha</taxon>
        <taxon>Sphaerularioidea</taxon>
        <taxon>Anguinidae</taxon>
        <taxon>Anguininae</taxon>
        <taxon>Ditylenchus</taxon>
    </lineage>
</organism>
<evidence type="ECO:0000256" key="5">
    <source>
        <dbReference type="ARBA" id="ARBA00022679"/>
    </source>
</evidence>
<evidence type="ECO:0000256" key="2">
    <source>
        <dbReference type="ARBA" id="ARBA00004300"/>
    </source>
</evidence>
<keyword evidence="7" id="KW-0805">Transcription regulation</keyword>
<proteinExistence type="inferred from homology"/>
<keyword evidence="12" id="KW-0539">Nucleus</keyword>
<keyword evidence="8 15" id="KW-0103">Bromodomain</keyword>
<dbReference type="InterPro" id="IPR000182">
    <property type="entry name" value="GNAT_dom"/>
</dbReference>
<keyword evidence="11" id="KW-0206">Cytoskeleton</keyword>
<name>A0AAD4NDG0_9BILA</name>
<evidence type="ECO:0000256" key="6">
    <source>
        <dbReference type="ARBA" id="ARBA00022853"/>
    </source>
</evidence>
<dbReference type="Gene3D" id="1.20.920.10">
    <property type="entry name" value="Bromodomain-like"/>
    <property type="match status" value="1"/>
</dbReference>
<evidence type="ECO:0000256" key="14">
    <source>
        <dbReference type="ARBA" id="ARBA00048940"/>
    </source>
</evidence>
<feature type="domain" description="N-acetyltransferase" evidence="17">
    <location>
        <begin position="416"/>
        <end position="578"/>
    </location>
</feature>
<evidence type="ECO:0000256" key="7">
    <source>
        <dbReference type="ARBA" id="ARBA00023015"/>
    </source>
</evidence>
<evidence type="ECO:0000256" key="9">
    <source>
        <dbReference type="ARBA" id="ARBA00023159"/>
    </source>
</evidence>
<evidence type="ECO:0000313" key="18">
    <source>
        <dbReference type="EMBL" id="KAI1720511.1"/>
    </source>
</evidence>
<evidence type="ECO:0000256" key="13">
    <source>
        <dbReference type="ARBA" id="ARBA00023315"/>
    </source>
</evidence>
<dbReference type="Pfam" id="PF00583">
    <property type="entry name" value="Acetyltransf_1"/>
    <property type="match status" value="1"/>
</dbReference>
<dbReference type="InterPro" id="IPR016181">
    <property type="entry name" value="Acyl_CoA_acyltransferase"/>
</dbReference>
<dbReference type="GO" id="GO:0045944">
    <property type="term" value="P:positive regulation of transcription by RNA polymerase II"/>
    <property type="evidence" value="ECO:0007669"/>
    <property type="project" value="TreeGrafter"/>
</dbReference>
<feature type="domain" description="Bromo" evidence="16">
    <location>
        <begin position="652"/>
        <end position="722"/>
    </location>
</feature>
<evidence type="ECO:0000256" key="11">
    <source>
        <dbReference type="ARBA" id="ARBA00023212"/>
    </source>
</evidence>
<dbReference type="GO" id="GO:0140672">
    <property type="term" value="C:ATAC complex"/>
    <property type="evidence" value="ECO:0007669"/>
    <property type="project" value="TreeGrafter"/>
</dbReference>
<keyword evidence="6" id="KW-0156">Chromatin regulator</keyword>
<dbReference type="Pfam" id="PF00439">
    <property type="entry name" value="Bromodomain"/>
    <property type="match status" value="1"/>
</dbReference>
<evidence type="ECO:0000256" key="4">
    <source>
        <dbReference type="ARBA" id="ARBA00013184"/>
    </source>
</evidence>
<dbReference type="InterPro" id="IPR001487">
    <property type="entry name" value="Bromodomain"/>
</dbReference>
<comment type="catalytic activity">
    <reaction evidence="14">
        <text>L-lysyl-[histone] + acetyl-CoA = N(6)-acetyl-L-lysyl-[histone] + CoA + H(+)</text>
        <dbReference type="Rhea" id="RHEA:21992"/>
        <dbReference type="Rhea" id="RHEA-COMP:9845"/>
        <dbReference type="Rhea" id="RHEA-COMP:11338"/>
        <dbReference type="ChEBI" id="CHEBI:15378"/>
        <dbReference type="ChEBI" id="CHEBI:29969"/>
        <dbReference type="ChEBI" id="CHEBI:57287"/>
        <dbReference type="ChEBI" id="CHEBI:57288"/>
        <dbReference type="ChEBI" id="CHEBI:61930"/>
        <dbReference type="EC" id="2.3.1.48"/>
    </reaction>
    <physiologicalReaction direction="left-to-right" evidence="14">
        <dbReference type="Rhea" id="RHEA:21993"/>
    </physiologicalReaction>
</comment>
<reference evidence="18" key="1">
    <citation type="submission" date="2022-01" db="EMBL/GenBank/DDBJ databases">
        <title>Genome Sequence Resource for Two Populations of Ditylenchus destructor, the Migratory Endoparasitic Phytonematode.</title>
        <authorList>
            <person name="Zhang H."/>
            <person name="Lin R."/>
            <person name="Xie B."/>
        </authorList>
    </citation>
    <scope>NUCLEOTIDE SEQUENCE</scope>
    <source>
        <strain evidence="18">BazhouSP</strain>
    </source>
</reference>
<dbReference type="SMART" id="SM00297">
    <property type="entry name" value="BROMO"/>
    <property type="match status" value="1"/>
</dbReference>
<keyword evidence="10" id="KW-0804">Transcription</keyword>
<keyword evidence="5" id="KW-0808">Transferase</keyword>
<dbReference type="CDD" id="cd05509">
    <property type="entry name" value="Bromo_gcn5_like"/>
    <property type="match status" value="1"/>
</dbReference>
<dbReference type="EC" id="2.3.1.48" evidence="4"/>
<dbReference type="InterPro" id="IPR009464">
    <property type="entry name" value="PCAF_N"/>
</dbReference>
<dbReference type="PRINTS" id="PR00503">
    <property type="entry name" value="BROMODOMAIN"/>
</dbReference>
<dbReference type="Pfam" id="PF06466">
    <property type="entry name" value="PCAF_N"/>
    <property type="match status" value="1"/>
</dbReference>
<dbReference type="PROSITE" id="PS51186">
    <property type="entry name" value="GNAT"/>
    <property type="match status" value="1"/>
</dbReference>
<keyword evidence="9" id="KW-0010">Activator</keyword>
<keyword evidence="19" id="KW-1185">Reference proteome</keyword>
<dbReference type="PROSITE" id="PS50014">
    <property type="entry name" value="BROMODOMAIN_2"/>
    <property type="match status" value="1"/>
</dbReference>
<evidence type="ECO:0000256" key="12">
    <source>
        <dbReference type="ARBA" id="ARBA00023242"/>
    </source>
</evidence>
<dbReference type="Gene3D" id="3.40.630.30">
    <property type="match status" value="1"/>
</dbReference>
<dbReference type="PANTHER" id="PTHR45750:SF3">
    <property type="entry name" value="HISTONE ACETYLTRANSFERASE"/>
    <property type="match status" value="1"/>
</dbReference>
<comment type="similarity">
    <text evidence="3">Belongs to the acetyltransferase family. GCN5 subfamily.</text>
</comment>
<evidence type="ECO:0000259" key="16">
    <source>
        <dbReference type="PROSITE" id="PS50014"/>
    </source>
</evidence>
<evidence type="ECO:0000256" key="1">
    <source>
        <dbReference type="ARBA" id="ARBA00004123"/>
    </source>
</evidence>
<comment type="caution">
    <text evidence="18">The sequence shown here is derived from an EMBL/GenBank/DDBJ whole genome shotgun (WGS) entry which is preliminary data.</text>
</comment>
<sequence>MSLKARRESNEDGFNDLSENSKLLAHFSKCSECPCSGYERTGARKSFTRTDAETLLGTSMQTVCAQCGHSLRMHMSHVKKLQIDERNRRLQVIEDILHLQDELKSDDLPEKSREIMTNLCDDFRKVVVTGCSIEDVVGSVFGKPEFEPYSAYKIVICYVMYLNHKYKRTQTKTIQHAAHFLKILSECHLPPPNEYQEKYPDTDNFLYSTMYAQWYIFCELPQQCPSLTLYSPVQIFGKKFILTIGPVISDILESLLGKINCPMAKGIIDFIQELSEYLRHTKSTFSAHANAIKYEHLPNLIVKMEKSVNANTGNIESDEYFSTYSNGADDEYFEASNSAEFDQDMVQENAEPSFTSRTRSSGVGQIQADLMEKAISRYEQELEERTKNEAETGEVRQSIAEQEGEQGIISFHVISNNLEADQPEEKLMWLIQLQRLFGVQLPKMPKEYVTRIVFDKNHKNLVVHKNGKGVIGGICFRPFKEQGFIEIVFCAITADEQVKGYGTLMMNHLKDFQVNTCRIFHLLTYADEFAIGYFKKQDFITDIALAPQKYKGYIKEYEGATLMGCFLHPKIIYTKYKTLFRNMRDLYKCVVEEKYPNIWRKFGGIEHLFQENERTILRNDMIPGLETLNIPETSEPIADSTNIFKQILNKLKLDKNAWPFLEPVDPDDVPQYYDHIQFPIDLRTMSEKLKDGYYIHEKLFIADLRRMFGNCYSFNGPESPYYMHGYKLNEFFNRLAKSNFPYYESPAPLPDVKPTYAPSKR</sequence>
<dbReference type="Proteomes" id="UP001201812">
    <property type="component" value="Unassembled WGS sequence"/>
</dbReference>
<dbReference type="GO" id="GO:0005813">
    <property type="term" value="C:centrosome"/>
    <property type="evidence" value="ECO:0007669"/>
    <property type="project" value="UniProtKB-SubCell"/>
</dbReference>
<dbReference type="InterPro" id="IPR018359">
    <property type="entry name" value="Bromodomain_CS"/>
</dbReference>
<dbReference type="AlphaFoldDB" id="A0AAD4NDG0"/>